<comment type="caution">
    <text evidence="1">The sequence shown here is derived from an EMBL/GenBank/DDBJ whole genome shotgun (WGS) entry which is preliminary data.</text>
</comment>
<dbReference type="InterPro" id="IPR036322">
    <property type="entry name" value="WD40_repeat_dom_sf"/>
</dbReference>
<name>A0ABD2MMY7_9CUCU</name>
<proteinExistence type="predicted"/>
<evidence type="ECO:0000313" key="1">
    <source>
        <dbReference type="EMBL" id="KAL3267745.1"/>
    </source>
</evidence>
<dbReference type="Gene3D" id="2.130.10.10">
    <property type="entry name" value="YVTN repeat-like/Quinoprotein amine dehydrogenase"/>
    <property type="match status" value="1"/>
</dbReference>
<dbReference type="InterPro" id="IPR015943">
    <property type="entry name" value="WD40/YVTN_repeat-like_dom_sf"/>
</dbReference>
<gene>
    <name evidence="1" type="ORF">HHI36_006872</name>
</gene>
<dbReference type="AlphaFoldDB" id="A0ABD2MMY7"/>
<organism evidence="1 2">
    <name type="scientific">Cryptolaemus montrouzieri</name>
    <dbReference type="NCBI Taxonomy" id="559131"/>
    <lineage>
        <taxon>Eukaryota</taxon>
        <taxon>Metazoa</taxon>
        <taxon>Ecdysozoa</taxon>
        <taxon>Arthropoda</taxon>
        <taxon>Hexapoda</taxon>
        <taxon>Insecta</taxon>
        <taxon>Pterygota</taxon>
        <taxon>Neoptera</taxon>
        <taxon>Endopterygota</taxon>
        <taxon>Coleoptera</taxon>
        <taxon>Polyphaga</taxon>
        <taxon>Cucujiformia</taxon>
        <taxon>Coccinelloidea</taxon>
        <taxon>Coccinellidae</taxon>
        <taxon>Scymninae</taxon>
        <taxon>Scymnini</taxon>
        <taxon>Cryptolaemus</taxon>
    </lineage>
</organism>
<reference evidence="1 2" key="1">
    <citation type="journal article" date="2021" name="BMC Biol.">
        <title>Horizontally acquired antibacterial genes associated with adaptive radiation of ladybird beetles.</title>
        <authorList>
            <person name="Li H.S."/>
            <person name="Tang X.F."/>
            <person name="Huang Y.H."/>
            <person name="Xu Z.Y."/>
            <person name="Chen M.L."/>
            <person name="Du X.Y."/>
            <person name="Qiu B.Y."/>
            <person name="Chen P.T."/>
            <person name="Zhang W."/>
            <person name="Slipinski A."/>
            <person name="Escalona H.E."/>
            <person name="Waterhouse R.M."/>
            <person name="Zwick A."/>
            <person name="Pang H."/>
        </authorList>
    </citation>
    <scope>NUCLEOTIDE SEQUENCE [LARGE SCALE GENOMIC DNA]</scope>
    <source>
        <strain evidence="1">SYSU2018</strain>
    </source>
</reference>
<dbReference type="SUPFAM" id="SSF50978">
    <property type="entry name" value="WD40 repeat-like"/>
    <property type="match status" value="1"/>
</dbReference>
<dbReference type="EMBL" id="JABFTP020000021">
    <property type="protein sequence ID" value="KAL3267745.1"/>
    <property type="molecule type" value="Genomic_DNA"/>
</dbReference>
<dbReference type="PANTHER" id="PTHR47822">
    <property type="entry name" value="CARBOHYDRATE BINDING DOMAIN CONTAINING PROTEIN"/>
    <property type="match status" value="1"/>
</dbReference>
<accession>A0ABD2MMY7</accession>
<protein>
    <submittedName>
        <fullName evidence="1">Uncharacterized protein</fullName>
    </submittedName>
</protein>
<dbReference type="Proteomes" id="UP001516400">
    <property type="component" value="Unassembled WGS sequence"/>
</dbReference>
<evidence type="ECO:0000313" key="2">
    <source>
        <dbReference type="Proteomes" id="UP001516400"/>
    </source>
</evidence>
<keyword evidence="2" id="KW-1185">Reference proteome</keyword>
<sequence length="181" mass="21591">MKFQDVNGLVKCWNYNFKQCIYHTKNRQTYGLTYHPRLPKFITYGDNLKIFLYDDETKVQERVLQASDRKELHDGPMSRVFAGRFNPRSNYEFLTGGWDDLVHLWDLRAPHAVKHISGIHLCREGLDINKRALKYVDILLCPKRKMTAFILKNLCFSFKFHRLQRNPLQIQYIYANEFSNL</sequence>
<dbReference type="PANTHER" id="PTHR47822:SF2">
    <property type="entry name" value="F-BOX AND WD-40 DOMAIN PROTEIN 7"/>
    <property type="match status" value="1"/>
</dbReference>